<evidence type="ECO:0000313" key="2">
    <source>
        <dbReference type="Proteomes" id="UP000595857"/>
    </source>
</evidence>
<gene>
    <name evidence="1" type="ORF">JI748_00385</name>
</gene>
<sequence length="131" mass="14132">MSKLAIFIHQDRILPEGETVSLPSTFRDELNFSSRIGDPILVANIGAPLHQGFIALGMLQGFTSEGHETLALIGSIRNFPQVATFRQDNPAGAGMFEVSDATFTDVIGMVTGSEFDEAATEFWSGTWPDPG</sequence>
<name>A0ABX7C5I1_9HYPH</name>
<accession>A0ABX7C5I1</accession>
<proteinExistence type="predicted"/>
<reference evidence="1 2" key="1">
    <citation type="submission" date="2021-01" db="EMBL/GenBank/DDBJ databases">
        <title>Genome seq and assembly of Devosia sp. LEGU1.</title>
        <authorList>
            <person name="Chhetri G."/>
        </authorList>
    </citation>
    <scope>NUCLEOTIDE SEQUENCE [LARGE SCALE GENOMIC DNA]</scope>
    <source>
        <strain evidence="1 2">LEGU1</strain>
    </source>
</reference>
<dbReference type="Proteomes" id="UP000595857">
    <property type="component" value="Chromosome"/>
</dbReference>
<evidence type="ECO:0000313" key="1">
    <source>
        <dbReference type="EMBL" id="QQR39515.1"/>
    </source>
</evidence>
<organism evidence="1 2">
    <name type="scientific">Devosia rhizoryzae</name>
    <dbReference type="NCBI Taxonomy" id="2774137"/>
    <lineage>
        <taxon>Bacteria</taxon>
        <taxon>Pseudomonadati</taxon>
        <taxon>Pseudomonadota</taxon>
        <taxon>Alphaproteobacteria</taxon>
        <taxon>Hyphomicrobiales</taxon>
        <taxon>Devosiaceae</taxon>
        <taxon>Devosia</taxon>
    </lineage>
</organism>
<keyword evidence="2" id="KW-1185">Reference proteome</keyword>
<dbReference type="RefSeq" id="WP_201633769.1">
    <property type="nucleotide sequence ID" value="NZ_CP068046.1"/>
</dbReference>
<dbReference type="EMBL" id="CP068046">
    <property type="protein sequence ID" value="QQR39515.1"/>
    <property type="molecule type" value="Genomic_DNA"/>
</dbReference>
<protein>
    <submittedName>
        <fullName evidence="1">Uncharacterized protein</fullName>
    </submittedName>
</protein>